<dbReference type="EMBL" id="PYDT01000004">
    <property type="protein sequence ID" value="THU61951.1"/>
    <property type="molecule type" value="Genomic_DNA"/>
</dbReference>
<dbReference type="Pfam" id="PF01459">
    <property type="entry name" value="Porin_3"/>
    <property type="match status" value="1"/>
</dbReference>
<evidence type="ECO:0000256" key="1">
    <source>
        <dbReference type="ARBA" id="ARBA00009624"/>
    </source>
</evidence>
<dbReference type="Proteomes" id="UP000317650">
    <property type="component" value="Chromosome 1"/>
</dbReference>
<dbReference type="InterPro" id="IPR027246">
    <property type="entry name" value="Porin_Euk/Tom40"/>
</dbReference>
<comment type="caution">
    <text evidence="2">The sequence shown here is derived from an EMBL/GenBank/DDBJ whole genome shotgun (WGS) entry which is preliminary data.</text>
</comment>
<dbReference type="GO" id="GO:0008308">
    <property type="term" value="F:voltage-gated monoatomic anion channel activity"/>
    <property type="evidence" value="ECO:0007669"/>
    <property type="project" value="InterPro"/>
</dbReference>
<dbReference type="InterPro" id="IPR001925">
    <property type="entry name" value="Porin_Euk"/>
</dbReference>
<dbReference type="STRING" id="52838.A0A4S8JIY6"/>
<dbReference type="GO" id="GO:0005741">
    <property type="term" value="C:mitochondrial outer membrane"/>
    <property type="evidence" value="ECO:0007669"/>
    <property type="project" value="InterPro"/>
</dbReference>
<keyword evidence="3" id="KW-1185">Reference proteome</keyword>
<reference evidence="2 3" key="1">
    <citation type="journal article" date="2019" name="Nat. Plants">
        <title>Genome sequencing of Musa balbisiana reveals subgenome evolution and function divergence in polyploid bananas.</title>
        <authorList>
            <person name="Yao X."/>
        </authorList>
    </citation>
    <scope>NUCLEOTIDE SEQUENCE [LARGE SCALE GENOMIC DNA]</scope>
    <source>
        <strain evidence="3">cv. DH-PKW</strain>
        <tissue evidence="2">Leaves</tissue>
    </source>
</reference>
<evidence type="ECO:0000313" key="3">
    <source>
        <dbReference type="Proteomes" id="UP000317650"/>
    </source>
</evidence>
<organism evidence="2 3">
    <name type="scientific">Musa balbisiana</name>
    <name type="common">Banana</name>
    <dbReference type="NCBI Taxonomy" id="52838"/>
    <lineage>
        <taxon>Eukaryota</taxon>
        <taxon>Viridiplantae</taxon>
        <taxon>Streptophyta</taxon>
        <taxon>Embryophyta</taxon>
        <taxon>Tracheophyta</taxon>
        <taxon>Spermatophyta</taxon>
        <taxon>Magnoliopsida</taxon>
        <taxon>Liliopsida</taxon>
        <taxon>Zingiberales</taxon>
        <taxon>Musaceae</taxon>
        <taxon>Musa</taxon>
    </lineage>
</organism>
<proteinExistence type="inferred from homology"/>
<dbReference type="PANTHER" id="PTHR11743">
    <property type="entry name" value="VOLTAGE-DEPENDENT ANION-SELECTIVE CHANNEL"/>
    <property type="match status" value="1"/>
</dbReference>
<gene>
    <name evidence="2" type="ORF">C4D60_Mb01t00020</name>
</gene>
<name>A0A4S8JIY6_MUSBA</name>
<sequence length="131" mass="14491">MIPISIKEVRPPTNNILSPFDILSANAITASGTRKNDLIFGEIQSQIKNNNIHFDVKTNSDSNNNKGDNLSASYYRLVNPLSSTAVGAELTHSFSSNENTLDFGTQHTLDPWCKSFFTISAEVDTRAIEER</sequence>
<dbReference type="PANTHER" id="PTHR11743:SF70">
    <property type="entry name" value="GH26960P-RELATED"/>
    <property type="match status" value="1"/>
</dbReference>
<dbReference type="InterPro" id="IPR023614">
    <property type="entry name" value="Porin_dom_sf"/>
</dbReference>
<protein>
    <submittedName>
        <fullName evidence="2">Uncharacterized protein</fullName>
    </submittedName>
</protein>
<dbReference type="AlphaFoldDB" id="A0A4S8JIY6"/>
<comment type="similarity">
    <text evidence="1">Belongs to the eukaryotic mitochondrial porin (TC 1.B.8.1) family.</text>
</comment>
<dbReference type="Gene3D" id="2.40.160.10">
    <property type="entry name" value="Porin"/>
    <property type="match status" value="1"/>
</dbReference>
<evidence type="ECO:0000313" key="2">
    <source>
        <dbReference type="EMBL" id="THU61951.1"/>
    </source>
</evidence>
<accession>A0A4S8JIY6</accession>